<evidence type="ECO:0000313" key="3">
    <source>
        <dbReference type="Proteomes" id="UP000298652"/>
    </source>
</evidence>
<organism evidence="2 3">
    <name type="scientific">Setaria viridis</name>
    <name type="common">Green bristlegrass</name>
    <name type="synonym">Setaria italica subsp. viridis</name>
    <dbReference type="NCBI Taxonomy" id="4556"/>
    <lineage>
        <taxon>Eukaryota</taxon>
        <taxon>Viridiplantae</taxon>
        <taxon>Streptophyta</taxon>
        <taxon>Embryophyta</taxon>
        <taxon>Tracheophyta</taxon>
        <taxon>Spermatophyta</taxon>
        <taxon>Magnoliopsida</taxon>
        <taxon>Liliopsida</taxon>
        <taxon>Poales</taxon>
        <taxon>Poaceae</taxon>
        <taxon>PACMAD clade</taxon>
        <taxon>Panicoideae</taxon>
        <taxon>Panicodae</taxon>
        <taxon>Paniceae</taxon>
        <taxon>Cenchrinae</taxon>
        <taxon>Setaria</taxon>
    </lineage>
</organism>
<dbReference type="EMBL" id="CM016553">
    <property type="protein sequence ID" value="TKW30056.1"/>
    <property type="molecule type" value="Genomic_DNA"/>
</dbReference>
<reference evidence="2" key="1">
    <citation type="submission" date="2019-03" db="EMBL/GenBank/DDBJ databases">
        <title>WGS assembly of Setaria viridis.</title>
        <authorList>
            <person name="Huang P."/>
            <person name="Jenkins J."/>
            <person name="Grimwood J."/>
            <person name="Barry K."/>
            <person name="Healey A."/>
            <person name="Mamidi S."/>
            <person name="Sreedasyam A."/>
            <person name="Shu S."/>
            <person name="Feldman M."/>
            <person name="Wu J."/>
            <person name="Yu Y."/>
            <person name="Chen C."/>
            <person name="Johnson J."/>
            <person name="Rokhsar D."/>
            <person name="Baxter I."/>
            <person name="Schmutz J."/>
            <person name="Brutnell T."/>
            <person name="Kellogg E."/>
        </authorList>
    </citation>
    <scope>NUCLEOTIDE SEQUENCE [LARGE SCALE GENOMIC DNA]</scope>
</reference>
<dbReference type="Gramene" id="TKW30056">
    <property type="protein sequence ID" value="TKW30056"/>
    <property type="gene ID" value="SEVIR_2G009160v2"/>
</dbReference>
<dbReference type="Proteomes" id="UP000298652">
    <property type="component" value="Chromosome 2"/>
</dbReference>
<feature type="compositionally biased region" description="Basic residues" evidence="1">
    <location>
        <begin position="8"/>
        <end position="32"/>
    </location>
</feature>
<feature type="compositionally biased region" description="Basic residues" evidence="1">
    <location>
        <begin position="112"/>
        <end position="130"/>
    </location>
</feature>
<gene>
    <name evidence="2" type="ORF">SEVIR_2G009160v2</name>
</gene>
<dbReference type="AlphaFoldDB" id="A0A4V6DAK5"/>
<proteinExistence type="predicted"/>
<sequence length="136" mass="15631">MSSTSPKQAHRSSWRLASRKRRTKGPRRQGRWCRREIEGIPRPTPRRRDAVRGPSRIPRRRGRSRGRTEMVSARVLRVLRVRGPGERGGGGEVGALRPPRRAGPPLLQPLRRGVRRGVPHHPRPVPRRPRRDQDQG</sequence>
<accession>A0A4V6DAK5</accession>
<evidence type="ECO:0000313" key="2">
    <source>
        <dbReference type="EMBL" id="TKW30056.1"/>
    </source>
</evidence>
<protein>
    <submittedName>
        <fullName evidence="2">Uncharacterized protein</fullName>
    </submittedName>
</protein>
<evidence type="ECO:0000256" key="1">
    <source>
        <dbReference type="SAM" id="MobiDB-lite"/>
    </source>
</evidence>
<feature type="compositionally biased region" description="Low complexity" evidence="1">
    <location>
        <begin position="73"/>
        <end position="82"/>
    </location>
</feature>
<keyword evidence="3" id="KW-1185">Reference proteome</keyword>
<name>A0A4V6DAK5_SETVI</name>
<feature type="region of interest" description="Disordered" evidence="1">
    <location>
        <begin position="1"/>
        <end position="136"/>
    </location>
</feature>